<dbReference type="Proteomes" id="UP000018144">
    <property type="component" value="Unassembled WGS sequence"/>
</dbReference>
<feature type="region of interest" description="Disordered" evidence="1">
    <location>
        <begin position="1"/>
        <end position="46"/>
    </location>
</feature>
<dbReference type="EMBL" id="HF935364">
    <property type="protein sequence ID" value="CCX07724.1"/>
    <property type="molecule type" value="Genomic_DNA"/>
</dbReference>
<reference evidence="2 3" key="1">
    <citation type="journal article" date="2013" name="PLoS Genet.">
        <title>The genome and development-dependent transcriptomes of Pyronema confluens: a window into fungal evolution.</title>
        <authorList>
            <person name="Traeger S."/>
            <person name="Altegoer F."/>
            <person name="Freitag M."/>
            <person name="Gabaldon T."/>
            <person name="Kempken F."/>
            <person name="Kumar A."/>
            <person name="Marcet-Houben M."/>
            <person name="Poggeler S."/>
            <person name="Stajich J.E."/>
            <person name="Nowrousian M."/>
        </authorList>
    </citation>
    <scope>NUCLEOTIDE SEQUENCE [LARGE SCALE GENOMIC DNA]</scope>
    <source>
        <strain evidence="3">CBS 100304</strain>
        <tissue evidence="2">Vegetative mycelium</tissue>
    </source>
</reference>
<protein>
    <submittedName>
        <fullName evidence="2">Uncharacterized protein</fullName>
    </submittedName>
</protein>
<dbReference type="OrthoDB" id="4157208at2759"/>
<dbReference type="OMA" id="IRDMQEC"/>
<evidence type="ECO:0000256" key="1">
    <source>
        <dbReference type="SAM" id="MobiDB-lite"/>
    </source>
</evidence>
<evidence type="ECO:0000313" key="2">
    <source>
        <dbReference type="EMBL" id="CCX07724.1"/>
    </source>
</evidence>
<sequence length="78" mass="8373">MSSPTASSTLQTQDTSSLVPPNPTPTTLSRRGSMPAPIASPIQGSYEDTLRRDMNLLAEAVKRANDALIIRDMQECGI</sequence>
<feature type="compositionally biased region" description="Low complexity" evidence="1">
    <location>
        <begin position="1"/>
        <end position="18"/>
    </location>
</feature>
<proteinExistence type="predicted"/>
<keyword evidence="3" id="KW-1185">Reference proteome</keyword>
<evidence type="ECO:0000313" key="3">
    <source>
        <dbReference type="Proteomes" id="UP000018144"/>
    </source>
</evidence>
<gene>
    <name evidence="2" type="ORF">PCON_07313</name>
</gene>
<dbReference type="AlphaFoldDB" id="U4KZT9"/>
<name>U4KZT9_PYROM</name>
<organism evidence="2 3">
    <name type="scientific">Pyronema omphalodes (strain CBS 100304)</name>
    <name type="common">Pyronema confluens</name>
    <dbReference type="NCBI Taxonomy" id="1076935"/>
    <lineage>
        <taxon>Eukaryota</taxon>
        <taxon>Fungi</taxon>
        <taxon>Dikarya</taxon>
        <taxon>Ascomycota</taxon>
        <taxon>Pezizomycotina</taxon>
        <taxon>Pezizomycetes</taxon>
        <taxon>Pezizales</taxon>
        <taxon>Pyronemataceae</taxon>
        <taxon>Pyronema</taxon>
    </lineage>
</organism>
<accession>U4KZT9</accession>